<protein>
    <submittedName>
        <fullName evidence="1">Uncharacterized protein</fullName>
    </submittedName>
</protein>
<name>A0AAD2CKQ1_9STRA</name>
<reference evidence="1" key="1">
    <citation type="submission" date="2023-08" db="EMBL/GenBank/DDBJ databases">
        <authorList>
            <person name="Audoor S."/>
            <person name="Bilcke G."/>
        </authorList>
    </citation>
    <scope>NUCLEOTIDE SEQUENCE</scope>
</reference>
<dbReference type="AlphaFoldDB" id="A0AAD2CKQ1"/>
<proteinExistence type="predicted"/>
<dbReference type="EMBL" id="CAKOGP040000380">
    <property type="protein sequence ID" value="CAJ1934782.1"/>
    <property type="molecule type" value="Genomic_DNA"/>
</dbReference>
<gene>
    <name evidence="1" type="ORF">CYCCA115_LOCUS4119</name>
</gene>
<evidence type="ECO:0000313" key="2">
    <source>
        <dbReference type="Proteomes" id="UP001295423"/>
    </source>
</evidence>
<evidence type="ECO:0000313" key="1">
    <source>
        <dbReference type="EMBL" id="CAJ1934782.1"/>
    </source>
</evidence>
<organism evidence="1 2">
    <name type="scientific">Cylindrotheca closterium</name>
    <dbReference type="NCBI Taxonomy" id="2856"/>
    <lineage>
        <taxon>Eukaryota</taxon>
        <taxon>Sar</taxon>
        <taxon>Stramenopiles</taxon>
        <taxon>Ochrophyta</taxon>
        <taxon>Bacillariophyta</taxon>
        <taxon>Bacillariophyceae</taxon>
        <taxon>Bacillariophycidae</taxon>
        <taxon>Bacillariales</taxon>
        <taxon>Bacillariaceae</taxon>
        <taxon>Cylindrotheca</taxon>
    </lineage>
</organism>
<accession>A0AAD2CKQ1</accession>
<dbReference type="Proteomes" id="UP001295423">
    <property type="component" value="Unassembled WGS sequence"/>
</dbReference>
<comment type="caution">
    <text evidence="1">The sequence shown here is derived from an EMBL/GenBank/DDBJ whole genome shotgun (WGS) entry which is preliminary data.</text>
</comment>
<keyword evidence="2" id="KW-1185">Reference proteome</keyword>
<sequence length="115" mass="13466">MKHVERRQINFERLAKWQDTFRQQKGTIEEPNITLQVTKILSDNVQISKQKDVDVDAEVTVIVKTLPIHPIQTIRIKELRIKDIAILQDLKATIKDDLLETVLRPKDMLERVLDT</sequence>